<sequence length="108" mass="12095">AKFLRSTDLTDDELTKSIIGTIGEIDRHLLPDAKGYTSLVRYLTKETDEKRQLLRENVLNTSIKDFRDFADVLDGVKRSGLVKVVGAASALETVAAEREGWLEVFKLL</sequence>
<dbReference type="EMBL" id="BART01022135">
    <property type="protein sequence ID" value="GAG92664.1"/>
    <property type="molecule type" value="Genomic_DNA"/>
</dbReference>
<dbReference type="Pfam" id="PF22516">
    <property type="entry name" value="PreP_C"/>
    <property type="match status" value="1"/>
</dbReference>
<dbReference type="InterPro" id="IPR011249">
    <property type="entry name" value="Metalloenz_LuxS/M16"/>
</dbReference>
<name>X1BA06_9ZZZZ</name>
<evidence type="ECO:0000259" key="1">
    <source>
        <dbReference type="Pfam" id="PF22516"/>
    </source>
</evidence>
<reference evidence="2" key="1">
    <citation type="journal article" date="2014" name="Front. Microbiol.">
        <title>High frequency of phylogenetically diverse reductive dehalogenase-homologous genes in deep subseafloor sedimentary metagenomes.</title>
        <authorList>
            <person name="Kawai M."/>
            <person name="Futagami T."/>
            <person name="Toyoda A."/>
            <person name="Takaki Y."/>
            <person name="Nishi S."/>
            <person name="Hori S."/>
            <person name="Arai W."/>
            <person name="Tsubouchi T."/>
            <person name="Morono Y."/>
            <person name="Uchiyama I."/>
            <person name="Ito T."/>
            <person name="Fujiyama A."/>
            <person name="Inagaki F."/>
            <person name="Takami H."/>
        </authorList>
    </citation>
    <scope>NUCLEOTIDE SEQUENCE</scope>
    <source>
        <strain evidence="2">Expedition CK06-06</strain>
    </source>
</reference>
<proteinExistence type="predicted"/>
<organism evidence="2">
    <name type="scientific">marine sediment metagenome</name>
    <dbReference type="NCBI Taxonomy" id="412755"/>
    <lineage>
        <taxon>unclassified sequences</taxon>
        <taxon>metagenomes</taxon>
        <taxon>ecological metagenomes</taxon>
    </lineage>
</organism>
<evidence type="ECO:0000313" key="2">
    <source>
        <dbReference type="EMBL" id="GAG92664.1"/>
    </source>
</evidence>
<dbReference type="GO" id="GO:0046872">
    <property type="term" value="F:metal ion binding"/>
    <property type="evidence" value="ECO:0007669"/>
    <property type="project" value="InterPro"/>
</dbReference>
<dbReference type="AlphaFoldDB" id="X1BA06"/>
<comment type="caution">
    <text evidence="2">The sequence shown here is derived from an EMBL/GenBank/DDBJ whole genome shotgun (WGS) entry which is preliminary data.</text>
</comment>
<protein>
    <recommendedName>
        <fullName evidence="1">Presequence protease mitochondrial-type C-terminal domain-containing protein</fullName>
    </recommendedName>
</protein>
<gene>
    <name evidence="2" type="ORF">S01H4_40606</name>
</gene>
<dbReference type="Gene3D" id="3.30.830.10">
    <property type="entry name" value="Metalloenzyme, LuxS/M16 peptidase-like"/>
    <property type="match status" value="1"/>
</dbReference>
<accession>X1BA06</accession>
<dbReference type="SUPFAM" id="SSF63411">
    <property type="entry name" value="LuxS/MPP-like metallohydrolase"/>
    <property type="match status" value="1"/>
</dbReference>
<feature type="domain" description="Presequence protease mitochondrial-type C-terminal" evidence="1">
    <location>
        <begin position="1"/>
        <end position="86"/>
    </location>
</feature>
<dbReference type="InterPro" id="IPR055130">
    <property type="entry name" value="PreP_C"/>
</dbReference>
<feature type="non-terminal residue" evidence="2">
    <location>
        <position position="1"/>
    </location>
</feature>